<dbReference type="Pfam" id="PF14759">
    <property type="entry name" value="Reductase_C"/>
    <property type="match status" value="1"/>
</dbReference>
<organism evidence="6 7">
    <name type="scientific">Paramecium sonneborni</name>
    <dbReference type="NCBI Taxonomy" id="65129"/>
    <lineage>
        <taxon>Eukaryota</taxon>
        <taxon>Sar</taxon>
        <taxon>Alveolata</taxon>
        <taxon>Ciliophora</taxon>
        <taxon>Intramacronucleata</taxon>
        <taxon>Oligohymenophorea</taxon>
        <taxon>Peniculida</taxon>
        <taxon>Parameciidae</taxon>
        <taxon>Paramecium</taxon>
    </lineage>
</organism>
<dbReference type="Pfam" id="PF00355">
    <property type="entry name" value="Rieske"/>
    <property type="match status" value="1"/>
</dbReference>
<comment type="cofactor">
    <cofactor evidence="1">
        <name>FAD</name>
        <dbReference type="ChEBI" id="CHEBI:57692"/>
    </cofactor>
</comment>
<proteinExistence type="predicted"/>
<dbReference type="GO" id="GO:0016651">
    <property type="term" value="F:oxidoreductase activity, acting on NAD(P)H"/>
    <property type="evidence" value="ECO:0007669"/>
    <property type="project" value="TreeGrafter"/>
</dbReference>
<evidence type="ECO:0000256" key="4">
    <source>
        <dbReference type="ARBA" id="ARBA00023002"/>
    </source>
</evidence>
<dbReference type="EMBL" id="CAJJDN010000018">
    <property type="protein sequence ID" value="CAD8063567.1"/>
    <property type="molecule type" value="Genomic_DNA"/>
</dbReference>
<evidence type="ECO:0000313" key="6">
    <source>
        <dbReference type="EMBL" id="CAD8063567.1"/>
    </source>
</evidence>
<evidence type="ECO:0000313" key="7">
    <source>
        <dbReference type="Proteomes" id="UP000692954"/>
    </source>
</evidence>
<keyword evidence="7" id="KW-1185">Reference proteome</keyword>
<dbReference type="GO" id="GO:0051537">
    <property type="term" value="F:2 iron, 2 sulfur cluster binding"/>
    <property type="evidence" value="ECO:0007669"/>
    <property type="project" value="InterPro"/>
</dbReference>
<dbReference type="InterPro" id="IPR050446">
    <property type="entry name" value="FAD-oxidoreductase/Apoptosis"/>
</dbReference>
<evidence type="ECO:0000256" key="1">
    <source>
        <dbReference type="ARBA" id="ARBA00001974"/>
    </source>
</evidence>
<comment type="caution">
    <text evidence="6">The sequence shown here is derived from an EMBL/GenBank/DDBJ whole genome shotgun (WGS) entry which is preliminary data.</text>
</comment>
<evidence type="ECO:0000259" key="5">
    <source>
        <dbReference type="PROSITE" id="PS51296"/>
    </source>
</evidence>
<dbReference type="PANTHER" id="PTHR43557:SF2">
    <property type="entry name" value="RIESKE DOMAIN-CONTAINING PROTEIN-RELATED"/>
    <property type="match status" value="1"/>
</dbReference>
<name>A0A8S1L7W9_9CILI</name>
<dbReference type="AlphaFoldDB" id="A0A8S1L7W9"/>
<keyword evidence="4" id="KW-0560">Oxidoreductase</keyword>
<gene>
    <name evidence="6" type="ORF">PSON_ATCC_30995.1.T0180056</name>
</gene>
<dbReference type="InterPro" id="IPR028202">
    <property type="entry name" value="Reductase_C"/>
</dbReference>
<accession>A0A8S1L7W9</accession>
<evidence type="ECO:0000256" key="3">
    <source>
        <dbReference type="ARBA" id="ARBA00022827"/>
    </source>
</evidence>
<dbReference type="OrthoDB" id="432169at2759"/>
<dbReference type="InterPro" id="IPR023753">
    <property type="entry name" value="FAD/NAD-binding_dom"/>
</dbReference>
<protein>
    <recommendedName>
        <fullName evidence="5">Rieske domain-containing protein</fullName>
    </recommendedName>
</protein>
<keyword evidence="2" id="KW-0285">Flavoprotein</keyword>
<sequence>MLKILSSSLAVSLRRTNLITPRIAQRVAISLISLPLIRYSLKTLNLNDVYEIETQDDLQEGEMREVQVGPNKEDAVLVFKFDGQIYCVLNSCPHVGASLSAGFLVGDKVKCSFHNISFFVKDDYHEEEPMFKGLQTFPVKQENGLLKIRIQKELLNAPGTLNMVTTKDNPYHVVIIGGGVSGQSAAETLRQARFTGKITMITAENSLPYDRTFMSKIPFLVKLQDLQIREQQFYDQYGIDVLVNKFVDSIDTKNKQVHIGNEKINYDKLLIATGGSARKPPLAGVDLKNVHTLRQFNGVEAIREKAKSAQNIVIVGASFIGMEIASAIKKELKDQVNVTVVDNTSVPFEKVLGTEVGASLQKLHQENGVEFELSVGVKRFAGRKDSVQRVDLLNGKSLLADLVILGTGIQPNNQLGQGQLITSKYGGIFTDQFFKVAPHVYAFGDVANNPNFIIYQNVRFEHYNEAVKQGQIAALNIQGIKTPVSMSDVPFFWTRQWDKTLSYSGVGEGFDEVIIDGDLKKLKFIAYYAKNGSIVASASMNIPNVLAQFDLRLK</sequence>
<evidence type="ECO:0000256" key="2">
    <source>
        <dbReference type="ARBA" id="ARBA00022630"/>
    </source>
</evidence>
<keyword evidence="3" id="KW-0274">FAD</keyword>
<feature type="domain" description="Rieske" evidence="5">
    <location>
        <begin position="50"/>
        <end position="148"/>
    </location>
</feature>
<dbReference type="Pfam" id="PF07992">
    <property type="entry name" value="Pyr_redox_2"/>
    <property type="match status" value="1"/>
</dbReference>
<dbReference type="Proteomes" id="UP000692954">
    <property type="component" value="Unassembled WGS sequence"/>
</dbReference>
<dbReference type="PANTHER" id="PTHR43557">
    <property type="entry name" value="APOPTOSIS-INDUCING FACTOR 1"/>
    <property type="match status" value="1"/>
</dbReference>
<dbReference type="GO" id="GO:0005737">
    <property type="term" value="C:cytoplasm"/>
    <property type="evidence" value="ECO:0007669"/>
    <property type="project" value="TreeGrafter"/>
</dbReference>
<dbReference type="InterPro" id="IPR017941">
    <property type="entry name" value="Rieske_2Fe-2S"/>
</dbReference>
<dbReference type="PROSITE" id="PS51296">
    <property type="entry name" value="RIESKE"/>
    <property type="match status" value="1"/>
</dbReference>
<reference evidence="6" key="1">
    <citation type="submission" date="2021-01" db="EMBL/GenBank/DDBJ databases">
        <authorList>
            <consortium name="Genoscope - CEA"/>
            <person name="William W."/>
        </authorList>
    </citation>
    <scope>NUCLEOTIDE SEQUENCE</scope>
</reference>